<evidence type="ECO:0000256" key="1">
    <source>
        <dbReference type="ARBA" id="ARBA00001947"/>
    </source>
</evidence>
<accession>A0A6C0DDE6</accession>
<evidence type="ECO:0008006" key="11">
    <source>
        <dbReference type="Google" id="ProtNLM"/>
    </source>
</evidence>
<dbReference type="Gene3D" id="3.40.390.10">
    <property type="entry name" value="Collagenase (Catalytic Domain)"/>
    <property type="match status" value="1"/>
</dbReference>
<evidence type="ECO:0000259" key="8">
    <source>
        <dbReference type="Pfam" id="PF01431"/>
    </source>
</evidence>
<comment type="cofactor">
    <cofactor evidence="1">
        <name>Zn(2+)</name>
        <dbReference type="ChEBI" id="CHEBI:29105"/>
    </cofactor>
</comment>
<protein>
    <recommendedName>
        <fullName evidence="11">Peptidase</fullName>
    </recommendedName>
</protein>
<sequence length="649" mass="75229">MATRRRVHRSLLHTRRNNRRDRHYGKPKATSCALADDFYNYHNGHWVRKAFLPPTETRITQAYFIQKKVNQELHTIIESQPPASQIGLFLQSWDNYRTPSALFQSALAIHNTSDICRMMGWLIRVSIGAPLSIYTQGDERDHRVCRIWIEEGWPRIGIPEYWLWPEYATHRRAYKIYLRRLSAILKLPLIEKAYAAEHEFAEIFPSAKQRPPPSLKAYPWSSLQSEFRRIDWPALLTAIGYSEKQQKDATYHVTSEAFLHHLQRRLVSWPLDTWRGWFTCILAQWLAGTVPHGPLRRAWFAYNRTFLQGMQADLSKTELRRAIVPVVMPNVLGKLWVDRYCSNDTRRAAAAMCERIRSAAAAAIRTTDWMSPSTKAEALNKLRALRIDVGWPDKDKWMTHELSCEFAADDYVGNMLALGKATTELNIQQRDCRKPLGDNWSRPVYEVNAFYSPEENRFLLPAGILRPPFWSDSVPATTNYGSIGATIGHEICHAFDSDGRNYDANGNKRNWWTPADDREYRSKAREVQQLYESRKYRGMPVDGTLTLVENIADIGGIQFALEGLRDELGHDLTPAELREFFDSYAISWRAKDRRKRAAQLLDTDPHAPPMLRVNHVVRLFDEWYAAYGIDDSCAEWIPKEKRVRFFGPS</sequence>
<keyword evidence="5" id="KW-0862">Zinc</keyword>
<dbReference type="GO" id="GO:0016485">
    <property type="term" value="P:protein processing"/>
    <property type="evidence" value="ECO:0007669"/>
    <property type="project" value="TreeGrafter"/>
</dbReference>
<dbReference type="Pfam" id="PF05649">
    <property type="entry name" value="Peptidase_M13_N"/>
    <property type="match status" value="1"/>
</dbReference>
<keyword evidence="2" id="KW-0645">Protease</keyword>
<dbReference type="Pfam" id="PF01431">
    <property type="entry name" value="Peptidase_M13"/>
    <property type="match status" value="1"/>
</dbReference>
<dbReference type="InterPro" id="IPR000718">
    <property type="entry name" value="Peptidase_M13"/>
</dbReference>
<dbReference type="GO" id="GO:0005886">
    <property type="term" value="C:plasma membrane"/>
    <property type="evidence" value="ECO:0007669"/>
    <property type="project" value="TreeGrafter"/>
</dbReference>
<feature type="domain" description="Peptidase M13 C-terminal" evidence="8">
    <location>
        <begin position="448"/>
        <end position="632"/>
    </location>
</feature>
<dbReference type="EMBL" id="MN739575">
    <property type="protein sequence ID" value="QHT13625.1"/>
    <property type="molecule type" value="Genomic_DNA"/>
</dbReference>
<name>A0A6C0DDE6_9ZZZZ</name>
<feature type="domain" description="Peptidase M13 N-terminal" evidence="9">
    <location>
        <begin position="36"/>
        <end position="392"/>
    </location>
</feature>
<feature type="region of interest" description="Disordered" evidence="7">
    <location>
        <begin position="1"/>
        <end position="28"/>
    </location>
</feature>
<evidence type="ECO:0000256" key="7">
    <source>
        <dbReference type="SAM" id="MobiDB-lite"/>
    </source>
</evidence>
<keyword evidence="6" id="KW-0482">Metalloprotease</keyword>
<dbReference type="SUPFAM" id="SSF55486">
    <property type="entry name" value="Metalloproteases ('zincins'), catalytic domain"/>
    <property type="match status" value="1"/>
</dbReference>
<dbReference type="CDD" id="cd08662">
    <property type="entry name" value="M13"/>
    <property type="match status" value="1"/>
</dbReference>
<evidence type="ECO:0000256" key="4">
    <source>
        <dbReference type="ARBA" id="ARBA00022801"/>
    </source>
</evidence>
<dbReference type="InterPro" id="IPR042089">
    <property type="entry name" value="Peptidase_M13_dom_2"/>
</dbReference>
<reference evidence="10" key="1">
    <citation type="journal article" date="2020" name="Nature">
        <title>Giant virus diversity and host interactions through global metagenomics.</title>
        <authorList>
            <person name="Schulz F."/>
            <person name="Roux S."/>
            <person name="Paez-Espino D."/>
            <person name="Jungbluth S."/>
            <person name="Walsh D.A."/>
            <person name="Denef V.J."/>
            <person name="McMahon K.D."/>
            <person name="Konstantinidis K.T."/>
            <person name="Eloe-Fadrosh E.A."/>
            <person name="Kyrpides N.C."/>
            <person name="Woyke T."/>
        </authorList>
    </citation>
    <scope>NUCLEOTIDE SEQUENCE</scope>
    <source>
        <strain evidence="10">GVMAG-M-3300023174-132</strain>
    </source>
</reference>
<dbReference type="PRINTS" id="PR00786">
    <property type="entry name" value="NEPRILYSIN"/>
</dbReference>
<dbReference type="GO" id="GO:0046872">
    <property type="term" value="F:metal ion binding"/>
    <property type="evidence" value="ECO:0007669"/>
    <property type="project" value="UniProtKB-KW"/>
</dbReference>
<dbReference type="InterPro" id="IPR018497">
    <property type="entry name" value="Peptidase_M13_C"/>
</dbReference>
<evidence type="ECO:0000259" key="9">
    <source>
        <dbReference type="Pfam" id="PF05649"/>
    </source>
</evidence>
<keyword evidence="4" id="KW-0378">Hydrolase</keyword>
<organism evidence="10">
    <name type="scientific">viral metagenome</name>
    <dbReference type="NCBI Taxonomy" id="1070528"/>
    <lineage>
        <taxon>unclassified sequences</taxon>
        <taxon>metagenomes</taxon>
        <taxon>organismal metagenomes</taxon>
    </lineage>
</organism>
<evidence type="ECO:0000256" key="5">
    <source>
        <dbReference type="ARBA" id="ARBA00022833"/>
    </source>
</evidence>
<evidence type="ECO:0000256" key="6">
    <source>
        <dbReference type="ARBA" id="ARBA00023049"/>
    </source>
</evidence>
<evidence type="ECO:0000256" key="2">
    <source>
        <dbReference type="ARBA" id="ARBA00022670"/>
    </source>
</evidence>
<dbReference type="PROSITE" id="PS51885">
    <property type="entry name" value="NEPRILYSIN"/>
    <property type="match status" value="1"/>
</dbReference>
<feature type="compositionally biased region" description="Basic residues" evidence="7">
    <location>
        <begin position="1"/>
        <end position="26"/>
    </location>
</feature>
<dbReference type="PANTHER" id="PTHR11733:SF241">
    <property type="entry name" value="GH26575P-RELATED"/>
    <property type="match status" value="1"/>
</dbReference>
<dbReference type="InterPro" id="IPR008753">
    <property type="entry name" value="Peptidase_M13_N"/>
</dbReference>
<proteinExistence type="predicted"/>
<evidence type="ECO:0000313" key="10">
    <source>
        <dbReference type="EMBL" id="QHT13625.1"/>
    </source>
</evidence>
<keyword evidence="3" id="KW-0479">Metal-binding</keyword>
<evidence type="ECO:0000256" key="3">
    <source>
        <dbReference type="ARBA" id="ARBA00022723"/>
    </source>
</evidence>
<dbReference type="Gene3D" id="1.10.1380.10">
    <property type="entry name" value="Neutral endopeptidase , domain2"/>
    <property type="match status" value="1"/>
</dbReference>
<dbReference type="InterPro" id="IPR024079">
    <property type="entry name" value="MetalloPept_cat_dom_sf"/>
</dbReference>
<dbReference type="PANTHER" id="PTHR11733">
    <property type="entry name" value="ZINC METALLOPROTEASE FAMILY M13 NEPRILYSIN-RELATED"/>
    <property type="match status" value="1"/>
</dbReference>
<dbReference type="AlphaFoldDB" id="A0A6C0DDE6"/>
<dbReference type="GO" id="GO:0004222">
    <property type="term" value="F:metalloendopeptidase activity"/>
    <property type="evidence" value="ECO:0007669"/>
    <property type="project" value="InterPro"/>
</dbReference>